<keyword evidence="1" id="KW-1015">Disulfide bond</keyword>
<feature type="domain" description="Peptidase S1" evidence="6">
    <location>
        <begin position="42"/>
        <end position="267"/>
    </location>
</feature>
<dbReference type="InterPro" id="IPR051487">
    <property type="entry name" value="Ser/Thr_Proteases_Immune/Dev"/>
</dbReference>
<sequence length="706" mass="79137">MGASSAMRSHFALIPLFALFLGHQGASQFLEYPCGSPIGSRISGGSNANFENSIYMAAIFNQSNHFQCGGTVINKLFILTAAHCLDTKQRLYVNLGAYYKYTPKRQYDVSYGLQHRDYNKFSGQNDIGLLKLANSVDYNRQIQPMCIYLNKEIKKQLASVQTFEAFGWGRKRDGLESDILQTITLNQLNQQYCKSELGESLNSTQICAGVSNGDTCEGDSGDWIQETISKYKDMLPAKSTPIPPVPQNYQQVNRPVAPEVWINSVCGGDGNSMTSIIRPTIYGPDFKAQGVLIADLDSCPSEMQSYFAWIPFFTLFLVHQGFSRLLENNCGSAVGVRIVGGIDASEAAAVHMAAIYNKTQFLCGGTLIHRLVKLGALKKSEPLVEYAVSDLIKHPNFDRWSYLNDIGLLKLSASVNYNPRIQPICIYLNKLFKSQVDVIPKFQAFGWGVTRNRTESDILQTITLNRVDPNQCRNQLHETLRPTQICAGVPNGDTCRGDSGGVYTDVTSYVDWIEQTINNSTAEPQNPSTKVRPEQPRNFNSLVTSNFPELMNDYCAQDSMKSIIRPTIYGPDFKALGVLIHDQRLKPICMLAKDEYQRMAQRTPPFAIFDNEQSKEFVVYPSNPKLCKHFTGLELNAYQICVNTPIELNPNQEKIGDILVTHMNFYGRKWIVLLGIVSYSSDGAYVFTNVIGHTKWIWDKINNNQN</sequence>
<dbReference type="InterPro" id="IPR043504">
    <property type="entry name" value="Peptidase_S1_PA_chymotrypsin"/>
</dbReference>
<dbReference type="Proteomes" id="UP001059596">
    <property type="component" value="Unassembled WGS sequence"/>
</dbReference>
<dbReference type="PROSITE" id="PS00134">
    <property type="entry name" value="TRYPSIN_HIS"/>
    <property type="match status" value="1"/>
</dbReference>
<feature type="chain" id="PRO_5040193946" description="Peptidase S1 domain-containing protein" evidence="5">
    <location>
        <begin position="28"/>
        <end position="706"/>
    </location>
</feature>
<dbReference type="AlphaFoldDB" id="A0A9P9YNL3"/>
<feature type="compositionally biased region" description="Polar residues" evidence="4">
    <location>
        <begin position="519"/>
        <end position="529"/>
    </location>
</feature>
<dbReference type="InterPro" id="IPR018114">
    <property type="entry name" value="TRYPSIN_HIS"/>
</dbReference>
<evidence type="ECO:0000256" key="1">
    <source>
        <dbReference type="ARBA" id="ARBA00023157"/>
    </source>
</evidence>
<feature type="region of interest" description="Disordered" evidence="4">
    <location>
        <begin position="519"/>
        <end position="539"/>
    </location>
</feature>
<organism evidence="7 8">
    <name type="scientific">Drosophila gunungcola</name>
    <name type="common">fruit fly</name>
    <dbReference type="NCBI Taxonomy" id="103775"/>
    <lineage>
        <taxon>Eukaryota</taxon>
        <taxon>Metazoa</taxon>
        <taxon>Ecdysozoa</taxon>
        <taxon>Arthropoda</taxon>
        <taxon>Hexapoda</taxon>
        <taxon>Insecta</taxon>
        <taxon>Pterygota</taxon>
        <taxon>Neoptera</taxon>
        <taxon>Endopterygota</taxon>
        <taxon>Diptera</taxon>
        <taxon>Brachycera</taxon>
        <taxon>Muscomorpha</taxon>
        <taxon>Ephydroidea</taxon>
        <taxon>Drosophilidae</taxon>
        <taxon>Drosophila</taxon>
        <taxon>Sophophora</taxon>
    </lineage>
</organism>
<feature type="signal peptide" evidence="5">
    <location>
        <begin position="1"/>
        <end position="27"/>
    </location>
</feature>
<dbReference type="SUPFAM" id="SSF50494">
    <property type="entry name" value="Trypsin-like serine proteases"/>
    <property type="match status" value="3"/>
</dbReference>
<dbReference type="PRINTS" id="PR00722">
    <property type="entry name" value="CHYMOTRYPSIN"/>
</dbReference>
<feature type="domain" description="Peptidase S1" evidence="6">
    <location>
        <begin position="338"/>
        <end position="518"/>
    </location>
</feature>
<dbReference type="InterPro" id="IPR001254">
    <property type="entry name" value="Trypsin_dom"/>
</dbReference>
<gene>
    <name evidence="7" type="ORF">M5D96_007186</name>
</gene>
<dbReference type="GO" id="GO:0006508">
    <property type="term" value="P:proteolysis"/>
    <property type="evidence" value="ECO:0007669"/>
    <property type="project" value="UniProtKB-KW"/>
</dbReference>
<protein>
    <recommendedName>
        <fullName evidence="6">Peptidase S1 domain-containing protein</fullName>
    </recommendedName>
</protein>
<proteinExistence type="inferred from homology"/>
<dbReference type="FunFam" id="2.40.10.10:FF:000068">
    <property type="entry name" value="transmembrane protease serine 2"/>
    <property type="match status" value="1"/>
</dbReference>
<comment type="caution">
    <text evidence="7">The sequence shown here is derived from an EMBL/GenBank/DDBJ whole genome shotgun (WGS) entry which is preliminary data.</text>
</comment>
<evidence type="ECO:0000256" key="4">
    <source>
        <dbReference type="SAM" id="MobiDB-lite"/>
    </source>
</evidence>
<dbReference type="InterPro" id="IPR033116">
    <property type="entry name" value="TRYPSIN_SER"/>
</dbReference>
<evidence type="ECO:0000256" key="2">
    <source>
        <dbReference type="ARBA" id="ARBA00024195"/>
    </source>
</evidence>
<dbReference type="InterPro" id="IPR009003">
    <property type="entry name" value="Peptidase_S1_PA"/>
</dbReference>
<accession>A0A9P9YNL3</accession>
<keyword evidence="5" id="KW-0732">Signal</keyword>
<dbReference type="PROSITE" id="PS50240">
    <property type="entry name" value="TRYPSIN_DOM"/>
    <property type="match status" value="2"/>
</dbReference>
<keyword evidence="3" id="KW-0645">Protease</keyword>
<dbReference type="Pfam" id="PF00089">
    <property type="entry name" value="Trypsin"/>
    <property type="match status" value="2"/>
</dbReference>
<comment type="similarity">
    <text evidence="2">Belongs to the peptidase S1 family. CLIP subfamily.</text>
</comment>
<dbReference type="Gene3D" id="2.40.10.10">
    <property type="entry name" value="Trypsin-like serine proteases"/>
    <property type="match status" value="2"/>
</dbReference>
<reference evidence="7" key="1">
    <citation type="journal article" date="2023" name="Genome Biol. Evol.">
        <title>Long-read-based Genome Assembly of Drosophila gunungcola Reveals Fewer Chemosensory Genes in Flower-breeding Species.</title>
        <authorList>
            <person name="Negi A."/>
            <person name="Liao B.Y."/>
            <person name="Yeh S.D."/>
        </authorList>
    </citation>
    <scope>NUCLEOTIDE SEQUENCE</scope>
    <source>
        <strain evidence="7">Sukarami</strain>
    </source>
</reference>
<evidence type="ECO:0000256" key="5">
    <source>
        <dbReference type="SAM" id="SignalP"/>
    </source>
</evidence>
<dbReference type="InterPro" id="IPR001314">
    <property type="entry name" value="Peptidase_S1A"/>
</dbReference>
<dbReference type="SMART" id="SM00020">
    <property type="entry name" value="Tryp_SPc"/>
    <property type="match status" value="2"/>
</dbReference>
<dbReference type="EMBL" id="JAMKOV010000005">
    <property type="protein sequence ID" value="KAI8039764.1"/>
    <property type="molecule type" value="Genomic_DNA"/>
</dbReference>
<name>A0A9P9YNL3_9MUSC</name>
<dbReference type="PANTHER" id="PTHR24256">
    <property type="entry name" value="TRYPTASE-RELATED"/>
    <property type="match status" value="1"/>
</dbReference>
<evidence type="ECO:0000256" key="3">
    <source>
        <dbReference type="RuleBase" id="RU363034"/>
    </source>
</evidence>
<dbReference type="PROSITE" id="PS00135">
    <property type="entry name" value="TRYPSIN_SER"/>
    <property type="match status" value="1"/>
</dbReference>
<dbReference type="CDD" id="cd00190">
    <property type="entry name" value="Tryp_SPc"/>
    <property type="match status" value="2"/>
</dbReference>
<keyword evidence="3" id="KW-0378">Hydrolase</keyword>
<keyword evidence="8" id="KW-1185">Reference proteome</keyword>
<dbReference type="GO" id="GO:0004252">
    <property type="term" value="F:serine-type endopeptidase activity"/>
    <property type="evidence" value="ECO:0007669"/>
    <property type="project" value="InterPro"/>
</dbReference>
<evidence type="ECO:0000259" key="6">
    <source>
        <dbReference type="PROSITE" id="PS50240"/>
    </source>
</evidence>
<evidence type="ECO:0000313" key="8">
    <source>
        <dbReference type="Proteomes" id="UP001059596"/>
    </source>
</evidence>
<evidence type="ECO:0000313" key="7">
    <source>
        <dbReference type="EMBL" id="KAI8039764.1"/>
    </source>
</evidence>
<keyword evidence="3" id="KW-0720">Serine protease</keyword>